<dbReference type="OrthoDB" id="6160342at2759"/>
<gene>
    <name evidence="2" type="ORF">CUNI_LOCUS3162</name>
</gene>
<dbReference type="Proteomes" id="UP000678393">
    <property type="component" value="Unassembled WGS sequence"/>
</dbReference>
<organism evidence="2 3">
    <name type="scientific">Candidula unifasciata</name>
    <dbReference type="NCBI Taxonomy" id="100452"/>
    <lineage>
        <taxon>Eukaryota</taxon>
        <taxon>Metazoa</taxon>
        <taxon>Spiralia</taxon>
        <taxon>Lophotrochozoa</taxon>
        <taxon>Mollusca</taxon>
        <taxon>Gastropoda</taxon>
        <taxon>Heterobranchia</taxon>
        <taxon>Euthyneura</taxon>
        <taxon>Panpulmonata</taxon>
        <taxon>Eupulmonata</taxon>
        <taxon>Stylommatophora</taxon>
        <taxon>Helicina</taxon>
        <taxon>Helicoidea</taxon>
        <taxon>Geomitridae</taxon>
        <taxon>Candidula</taxon>
    </lineage>
</organism>
<accession>A0A8S3YLC5</accession>
<feature type="compositionally biased region" description="Polar residues" evidence="1">
    <location>
        <begin position="116"/>
        <end position="127"/>
    </location>
</feature>
<evidence type="ECO:0000313" key="3">
    <source>
        <dbReference type="Proteomes" id="UP000678393"/>
    </source>
</evidence>
<evidence type="ECO:0000256" key="1">
    <source>
        <dbReference type="SAM" id="MobiDB-lite"/>
    </source>
</evidence>
<feature type="compositionally biased region" description="Basic and acidic residues" evidence="1">
    <location>
        <begin position="1"/>
        <end position="15"/>
    </location>
</feature>
<keyword evidence="3" id="KW-1185">Reference proteome</keyword>
<feature type="region of interest" description="Disordered" evidence="1">
    <location>
        <begin position="116"/>
        <end position="150"/>
    </location>
</feature>
<feature type="compositionally biased region" description="Polar residues" evidence="1">
    <location>
        <begin position="71"/>
        <end position="80"/>
    </location>
</feature>
<name>A0A8S3YLC5_9EUPU</name>
<feature type="non-terminal residue" evidence="2">
    <location>
        <position position="307"/>
    </location>
</feature>
<evidence type="ECO:0000313" key="2">
    <source>
        <dbReference type="EMBL" id="CAG5117604.1"/>
    </source>
</evidence>
<feature type="region of interest" description="Disordered" evidence="1">
    <location>
        <begin position="1"/>
        <end position="100"/>
    </location>
</feature>
<reference evidence="2" key="1">
    <citation type="submission" date="2021-04" db="EMBL/GenBank/DDBJ databases">
        <authorList>
            <consortium name="Molecular Ecology Group"/>
        </authorList>
    </citation>
    <scope>NUCLEOTIDE SEQUENCE</scope>
</reference>
<sequence>VKENGHNRHDQKTRTFLDPISGGADDSVSSYSPSVAFKPDENEPPLPGRPTLARGSVTRRKVPPIPLSAESFDSSDSAYTPSEEGKSSMNGSLKSIRNSATKKRADKLFEKLEKQSVQQSITVTPASNEPLDESGIFTASSHTDQNKKSFVKKPDQKISYESYNNLQGRRATAATETVDGVRKGAVTHIDYNPTSGVTFRENYNSDVQVVGKGYAEDTSDMPVKVSPSFAVSRLKERKRLNSKGMFDTSSSADPMAVVDQSPDTRLKLRKNDFKAAPAGVVGVAMRSTVDLSNLGSETSVTDEEWED</sequence>
<comment type="caution">
    <text evidence="2">The sequence shown here is derived from an EMBL/GenBank/DDBJ whole genome shotgun (WGS) entry which is preliminary data.</text>
</comment>
<dbReference type="AlphaFoldDB" id="A0A8S3YLC5"/>
<feature type="compositionally biased region" description="Polar residues" evidence="1">
    <location>
        <begin position="87"/>
        <end position="99"/>
    </location>
</feature>
<protein>
    <submittedName>
        <fullName evidence="2">Uncharacterized protein</fullName>
    </submittedName>
</protein>
<dbReference type="EMBL" id="CAJHNH020000428">
    <property type="protein sequence ID" value="CAG5117604.1"/>
    <property type="molecule type" value="Genomic_DNA"/>
</dbReference>
<feature type="non-terminal residue" evidence="2">
    <location>
        <position position="1"/>
    </location>
</feature>
<proteinExistence type="predicted"/>